<dbReference type="NCBIfam" id="NF004477">
    <property type="entry name" value="PRK05815.1-1"/>
    <property type="match status" value="1"/>
</dbReference>
<dbReference type="GO" id="GO:0042777">
    <property type="term" value="P:proton motive force-driven plasma membrane ATP synthesis"/>
    <property type="evidence" value="ECO:0007669"/>
    <property type="project" value="TreeGrafter"/>
</dbReference>
<evidence type="ECO:0000256" key="4">
    <source>
        <dbReference type="ARBA" id="ARBA00022475"/>
    </source>
</evidence>
<evidence type="ECO:0000256" key="8">
    <source>
        <dbReference type="ARBA" id="ARBA00022989"/>
    </source>
</evidence>
<sequence>MLQKLRCPDVIFQGSGVFSAGAELDEEVVDCVQSSTEKNSYFKIWGIIVASATGEVTQSGYIQHHIQNWVVNTPIGDINLDTVIFSWITFGLIALAAWKLKKSMTAGVPSGLQNFFELIVEFVGNQVKSIYHGSSKLVAPLALTVFMWVFLMNAMDLVPVDLIPKLAGYAGVDTLKVVPTTDLSTTFAMALTVFGLIVYFNLKMKGPVGYLKMFLFHPFGKFMVPINIIMTTIEEVAKPVSLALRLFGNMFAGELIFLLIATLIVAPLWWGFPLQTLLGLGWAIFHVLVITLQAFIFMLLTIVYLSLASQTADEH</sequence>
<feature type="transmembrane region" description="Helical" evidence="12">
    <location>
        <begin position="183"/>
        <end position="202"/>
    </location>
</feature>
<dbReference type="FunFam" id="1.20.120.220:FF:000002">
    <property type="entry name" value="ATP synthase subunit a"/>
    <property type="match status" value="1"/>
</dbReference>
<feature type="transmembrane region" description="Helical" evidence="12">
    <location>
        <begin position="282"/>
        <end position="307"/>
    </location>
</feature>
<dbReference type="InterPro" id="IPR035908">
    <property type="entry name" value="F0_ATP_A_sf"/>
</dbReference>
<evidence type="ECO:0000256" key="6">
    <source>
        <dbReference type="ARBA" id="ARBA00022692"/>
    </source>
</evidence>
<keyword evidence="4" id="KW-1003">Cell membrane</keyword>
<dbReference type="GO" id="GO:0005886">
    <property type="term" value="C:plasma membrane"/>
    <property type="evidence" value="ECO:0007669"/>
    <property type="project" value="TreeGrafter"/>
</dbReference>
<evidence type="ECO:0000313" key="13">
    <source>
        <dbReference type="EMBL" id="VAW79067.1"/>
    </source>
</evidence>
<dbReference type="Gene3D" id="1.20.120.220">
    <property type="entry name" value="ATP synthase, F0 complex, subunit A"/>
    <property type="match status" value="1"/>
</dbReference>
<keyword evidence="5" id="KW-0138">CF(0)</keyword>
<reference evidence="13" key="1">
    <citation type="submission" date="2018-06" db="EMBL/GenBank/DDBJ databases">
        <authorList>
            <person name="Zhirakovskaya E."/>
        </authorList>
    </citation>
    <scope>NUCLEOTIDE SEQUENCE</scope>
</reference>
<gene>
    <name evidence="13" type="ORF">MNBD_GAMMA12-367</name>
</gene>
<keyword evidence="9" id="KW-0406">Ion transport</keyword>
<dbReference type="AlphaFoldDB" id="A0A3B0YUB9"/>
<evidence type="ECO:0000256" key="3">
    <source>
        <dbReference type="ARBA" id="ARBA00022448"/>
    </source>
</evidence>
<evidence type="ECO:0000256" key="12">
    <source>
        <dbReference type="SAM" id="Phobius"/>
    </source>
</evidence>
<evidence type="ECO:0000256" key="1">
    <source>
        <dbReference type="ARBA" id="ARBA00004141"/>
    </source>
</evidence>
<organism evidence="13">
    <name type="scientific">hydrothermal vent metagenome</name>
    <dbReference type="NCBI Taxonomy" id="652676"/>
    <lineage>
        <taxon>unclassified sequences</taxon>
        <taxon>metagenomes</taxon>
        <taxon>ecological metagenomes</taxon>
    </lineage>
</organism>
<dbReference type="EC" id="3.6.3.14" evidence="13"/>
<keyword evidence="8 12" id="KW-1133">Transmembrane helix</keyword>
<dbReference type="Pfam" id="PF00119">
    <property type="entry name" value="ATP-synt_A"/>
    <property type="match status" value="1"/>
</dbReference>
<comment type="subcellular location">
    <subcellularLocation>
        <location evidence="1">Membrane</location>
        <topology evidence="1">Multi-pass membrane protein</topology>
    </subcellularLocation>
</comment>
<dbReference type="GO" id="GO:0046933">
    <property type="term" value="F:proton-transporting ATP synthase activity, rotational mechanism"/>
    <property type="evidence" value="ECO:0007669"/>
    <property type="project" value="TreeGrafter"/>
</dbReference>
<accession>A0A3B0YUB9</accession>
<feature type="transmembrane region" description="Helical" evidence="12">
    <location>
        <begin position="137"/>
        <end position="155"/>
    </location>
</feature>
<keyword evidence="3" id="KW-0813">Transport</keyword>
<evidence type="ECO:0000256" key="5">
    <source>
        <dbReference type="ARBA" id="ARBA00022547"/>
    </source>
</evidence>
<dbReference type="PANTHER" id="PTHR42823:SF3">
    <property type="entry name" value="ATP SYNTHASE SUBUNIT A, CHLOROPLASTIC"/>
    <property type="match status" value="1"/>
</dbReference>
<dbReference type="NCBIfam" id="TIGR01131">
    <property type="entry name" value="ATP_synt_6_or_A"/>
    <property type="match status" value="1"/>
</dbReference>
<dbReference type="GO" id="GO:0045259">
    <property type="term" value="C:proton-transporting ATP synthase complex"/>
    <property type="evidence" value="ECO:0007669"/>
    <property type="project" value="UniProtKB-KW"/>
</dbReference>
<evidence type="ECO:0000256" key="10">
    <source>
        <dbReference type="ARBA" id="ARBA00023136"/>
    </source>
</evidence>
<dbReference type="InterPro" id="IPR000568">
    <property type="entry name" value="ATP_synth_F0_asu"/>
</dbReference>
<keyword evidence="10 12" id="KW-0472">Membrane</keyword>
<evidence type="ECO:0000256" key="11">
    <source>
        <dbReference type="ARBA" id="ARBA00023310"/>
    </source>
</evidence>
<keyword evidence="13" id="KW-0378">Hydrolase</keyword>
<feature type="transmembrane region" description="Helical" evidence="12">
    <location>
        <begin position="251"/>
        <end position="270"/>
    </location>
</feature>
<evidence type="ECO:0000256" key="2">
    <source>
        <dbReference type="ARBA" id="ARBA00006810"/>
    </source>
</evidence>
<dbReference type="PROSITE" id="PS00449">
    <property type="entry name" value="ATPASE_A"/>
    <property type="match status" value="1"/>
</dbReference>
<dbReference type="CDD" id="cd00310">
    <property type="entry name" value="ATP-synt_Fo_a_6"/>
    <property type="match status" value="1"/>
</dbReference>
<protein>
    <submittedName>
        <fullName evidence="13">ATP synthase F0 sector subunit a</fullName>
        <ecNumber evidence="13">3.6.3.14</ecNumber>
    </submittedName>
</protein>
<evidence type="ECO:0000256" key="7">
    <source>
        <dbReference type="ARBA" id="ARBA00022781"/>
    </source>
</evidence>
<keyword evidence="11" id="KW-0066">ATP synthesis</keyword>
<keyword evidence="7" id="KW-0375">Hydrogen ion transport</keyword>
<dbReference type="PANTHER" id="PTHR42823">
    <property type="entry name" value="ATP SYNTHASE SUBUNIT A, CHLOROPLASTIC"/>
    <property type="match status" value="1"/>
</dbReference>
<keyword evidence="6 12" id="KW-0812">Transmembrane</keyword>
<comment type="similarity">
    <text evidence="2">Belongs to the ATPase A chain family.</text>
</comment>
<dbReference type="EMBL" id="UOFL01000171">
    <property type="protein sequence ID" value="VAW79067.1"/>
    <property type="molecule type" value="Genomic_DNA"/>
</dbReference>
<name>A0A3B0YUB9_9ZZZZ</name>
<dbReference type="SUPFAM" id="SSF81336">
    <property type="entry name" value="F1F0 ATP synthase subunit A"/>
    <property type="match status" value="1"/>
</dbReference>
<dbReference type="GO" id="GO:0016787">
    <property type="term" value="F:hydrolase activity"/>
    <property type="evidence" value="ECO:0007669"/>
    <property type="project" value="UniProtKB-KW"/>
</dbReference>
<dbReference type="InterPro" id="IPR045082">
    <property type="entry name" value="ATP_syn_F0_a_bact/chloroplast"/>
</dbReference>
<evidence type="ECO:0000256" key="9">
    <source>
        <dbReference type="ARBA" id="ARBA00023065"/>
    </source>
</evidence>
<dbReference type="InterPro" id="IPR023011">
    <property type="entry name" value="ATP_synth_F0_asu_AS"/>
</dbReference>
<dbReference type="PRINTS" id="PR00123">
    <property type="entry name" value="ATPASEA"/>
</dbReference>
<proteinExistence type="inferred from homology"/>
<dbReference type="HAMAP" id="MF_01393">
    <property type="entry name" value="ATP_synth_a_bact"/>
    <property type="match status" value="1"/>
</dbReference>